<dbReference type="Proteomes" id="UP001348817">
    <property type="component" value="Plasmid pFA6"/>
</dbReference>
<dbReference type="PANTHER" id="PTHR35807:SF1">
    <property type="entry name" value="TRANSCRIPTIONAL REGULATOR REDD"/>
    <property type="match status" value="1"/>
</dbReference>
<feature type="transmembrane region" description="Helical" evidence="1">
    <location>
        <begin position="560"/>
        <end position="582"/>
    </location>
</feature>
<dbReference type="GO" id="GO:0003677">
    <property type="term" value="F:DNA binding"/>
    <property type="evidence" value="ECO:0007669"/>
    <property type="project" value="TreeGrafter"/>
</dbReference>
<geneLocation type="plasmid" evidence="3 4">
    <name>pFA6</name>
</geneLocation>
<gene>
    <name evidence="3" type="ORF">FUAX_52570</name>
</gene>
<dbReference type="SUPFAM" id="SSF50965">
    <property type="entry name" value="Galactose oxidase, central domain"/>
    <property type="match status" value="1"/>
</dbReference>
<dbReference type="InterPro" id="IPR051677">
    <property type="entry name" value="AfsR-DnrI-RedD_regulator"/>
</dbReference>
<name>A0AAU9DJX6_9BACT</name>
<protein>
    <recommendedName>
        <fullName evidence="5">DNA-binding transcriptional activator of the SARP family</fullName>
    </recommendedName>
</protein>
<dbReference type="EMBL" id="AP025320">
    <property type="protein sequence ID" value="BDD12825.1"/>
    <property type="molecule type" value="Genomic_DNA"/>
</dbReference>
<keyword evidence="4" id="KW-1185">Reference proteome</keyword>
<reference evidence="3 4" key="1">
    <citation type="submission" date="2021-12" db="EMBL/GenBank/DDBJ databases">
        <title>Genome sequencing of bacteria with rrn-lacking chromosome and rrn-plasmid.</title>
        <authorList>
            <person name="Anda M."/>
            <person name="Iwasaki W."/>
        </authorList>
    </citation>
    <scope>NUCLEOTIDE SEQUENCE [LARGE SCALE GENOMIC DNA]</scope>
    <source>
        <strain evidence="3 4">DSM 100852</strain>
        <plasmid evidence="3 4">pFA6</plasmid>
    </source>
</reference>
<keyword evidence="3" id="KW-0614">Plasmid</keyword>
<dbReference type="PANTHER" id="PTHR35807">
    <property type="entry name" value="TRANSCRIPTIONAL REGULATOR REDD-RELATED"/>
    <property type="match status" value="1"/>
</dbReference>
<evidence type="ECO:0000313" key="3">
    <source>
        <dbReference type="EMBL" id="BDD12825.1"/>
    </source>
</evidence>
<dbReference type="GO" id="GO:0006355">
    <property type="term" value="P:regulation of DNA-templated transcription"/>
    <property type="evidence" value="ECO:0007669"/>
    <property type="project" value="TreeGrafter"/>
</dbReference>
<dbReference type="InterPro" id="IPR011043">
    <property type="entry name" value="Gal_Oxase/kelch_b-propeller"/>
</dbReference>
<dbReference type="AlphaFoldDB" id="A0AAU9DJX6"/>
<dbReference type="InterPro" id="IPR015915">
    <property type="entry name" value="Kelch-typ_b-propeller"/>
</dbReference>
<proteinExistence type="predicted"/>
<evidence type="ECO:0000313" key="4">
    <source>
        <dbReference type="Proteomes" id="UP001348817"/>
    </source>
</evidence>
<feature type="signal peptide" evidence="2">
    <location>
        <begin position="1"/>
        <end position="20"/>
    </location>
</feature>
<evidence type="ECO:0008006" key="5">
    <source>
        <dbReference type="Google" id="ProtNLM"/>
    </source>
</evidence>
<accession>A0AAU9DJX6</accession>
<keyword evidence="1" id="KW-0812">Transmembrane</keyword>
<sequence length="863" mass="99446">MLKKLSVSILLCLISFFAMSAGIERPKENAGGLRFRGYQHPAEKRTSLSLFPKSPLYVEEEMSIRFELSLWDGHFGYITRIIGNKQKTYDFVFIPAIHGGQSSLQLIVDGNETNINIPLSNQDTRRNHWIPVEMTFDASRHKITVNVNGREFTERRLAFIPKQEVRIYFGRIPDSPITDVAGVSIRNLSLTADLGDQEFVWPLNIQSGNTIPEKGSKQVATVEFPEWLSPYHKVWEKIGSREAEPIPGIAFDAKRHRLMVVETDKLSYFDSDKKEWSIQRYSNDFPVSQNHIQAYFDIWKDSLIAYDLRHGKPYHFSKQKKEWLPKWHADSGLKLNYWHHLQMPDSASSQFYTFTGYGYFEYKNDLLRFDSERKKWINVPVSGDTLSPRSLSASGYIGNGKYLVFGGIGNKSGKQALGAKNLYDLYEIDLGKQTIKRLWTIPDNKIGQHFVPAHSLLVDKNHEYFYVLGYPQFKQNSELKLYRFSVNEPNFEIISEGIPYNFIDTRSSADLFFNTYNNEFLAVTRSENGNESSNIEIYSLRIPSIVTTIKENPKASEASLPWALLTIIGVALLVAIVTGFYISRFLKKKGISQQQKTNKEEQAETISEKTNSKEIQVPITTEKRNTIRLFGKFEMYNRDGFEITEKMTPKLRQIFLLMFLYPYTKGKGIGSSELTSTIWPESDDKKAKNTRSISIKRIRSILEEIEGVEIQFKNNQWIVITDDSLNCDFSKLLYIKEKIDRQKNKDTKNYETALLLSKQPLLPSAKFECLNDTKNFVISDLIRWLTDYAVKLDFKKDMDKLSDIADAIFNLDSLEDSALRIKLNVLVRKGGHSAAHSVYQRFNASYETLYNEPYPVPYQDLVS</sequence>
<organism evidence="3 4">
    <name type="scientific">Fulvitalea axinellae</name>
    <dbReference type="NCBI Taxonomy" id="1182444"/>
    <lineage>
        <taxon>Bacteria</taxon>
        <taxon>Pseudomonadati</taxon>
        <taxon>Bacteroidota</taxon>
        <taxon>Cytophagia</taxon>
        <taxon>Cytophagales</taxon>
        <taxon>Persicobacteraceae</taxon>
        <taxon>Fulvitalea</taxon>
    </lineage>
</organism>
<evidence type="ECO:0000256" key="1">
    <source>
        <dbReference type="SAM" id="Phobius"/>
    </source>
</evidence>
<keyword evidence="1" id="KW-0472">Membrane</keyword>
<feature type="chain" id="PRO_5044020875" description="DNA-binding transcriptional activator of the SARP family" evidence="2">
    <location>
        <begin position="21"/>
        <end position="863"/>
    </location>
</feature>
<keyword evidence="1" id="KW-1133">Transmembrane helix</keyword>
<evidence type="ECO:0000256" key="2">
    <source>
        <dbReference type="SAM" id="SignalP"/>
    </source>
</evidence>
<dbReference type="KEGG" id="fax:FUAX_52570"/>
<dbReference type="Gene3D" id="2.120.10.80">
    <property type="entry name" value="Kelch-type beta propeller"/>
    <property type="match status" value="1"/>
</dbReference>
<keyword evidence="2" id="KW-0732">Signal</keyword>